<keyword evidence="2" id="KW-1185">Reference proteome</keyword>
<name>A0A975S5S8_9MICC</name>
<dbReference type="Gene3D" id="3.50.50.60">
    <property type="entry name" value="FAD/NAD(P)-binding domain"/>
    <property type="match status" value="2"/>
</dbReference>
<sequence>MTDVAVVGSGPNGLAAAVIMARAGLSVQVFEAGPTAGGGSRTKELLEPGHRYDVCSAVHPMALASPFFRRFELADRIKLTVPEISYAHPLDGGDAGLAYKDLERTVEGLGADGPAFRKLMSPLVRRSEAITELLMSPLIRGYRQPGAALAFGRAALDQGTPLWNTRFTADKAPALLTGVAAHPVGRMPSLPSAGGGLLLALLAHTVGWPVPDGGSQAIADAMVKDLQAHGGELVTDHRVSSLDEVRGARTVLLDVSPRTLLELAGPELPGRYAGALERFRYGNAACKVDFILSGPVPWANREVGRAGTVHLGGRRAELAAAEAQVAAGKHPHKPYVLLSQPSTFDSSRAPAGRHILWTYCHVPAGSTVDMTEAVTAQIERFAPGFRDVVVRSQVTTAADLERYNENYVGGDFGGGAVSLWQMAARPVPAVNPWQTPLPGIYLCSASTPPGPGVHGMGGFHAAGLALRRRHALPMPDLGVNS</sequence>
<dbReference type="PANTHER" id="PTHR10668:SF105">
    <property type="entry name" value="DEHYDROGENASE-RELATED"/>
    <property type="match status" value="1"/>
</dbReference>
<protein>
    <submittedName>
        <fullName evidence="1">NAD(P)/FAD-dependent oxidoreductase</fullName>
    </submittedName>
</protein>
<proteinExistence type="predicted"/>
<dbReference type="AlphaFoldDB" id="A0A975S5S8"/>
<evidence type="ECO:0000313" key="2">
    <source>
        <dbReference type="Proteomes" id="UP000680588"/>
    </source>
</evidence>
<dbReference type="Gene3D" id="3.90.660.50">
    <property type="match status" value="1"/>
</dbReference>
<dbReference type="EMBL" id="CP076456">
    <property type="protein sequence ID" value="QWQ36254.1"/>
    <property type="molecule type" value="Genomic_DNA"/>
</dbReference>
<dbReference type="PRINTS" id="PR00419">
    <property type="entry name" value="ADXRDTASE"/>
</dbReference>
<dbReference type="InterPro" id="IPR036188">
    <property type="entry name" value="FAD/NAD-bd_sf"/>
</dbReference>
<dbReference type="Pfam" id="PF13450">
    <property type="entry name" value="NAD_binding_8"/>
    <property type="match status" value="1"/>
</dbReference>
<reference evidence="1" key="1">
    <citation type="submission" date="2021-06" db="EMBL/GenBank/DDBJ databases">
        <title>Novel species in genus Arthrobacter.</title>
        <authorList>
            <person name="Zhang G."/>
        </authorList>
    </citation>
    <scope>NUCLEOTIDE SEQUENCE</scope>
    <source>
        <strain evidence="1">Zg-ZUI122</strain>
    </source>
</reference>
<accession>A0A975S5S8</accession>
<dbReference type="Proteomes" id="UP000680588">
    <property type="component" value="Chromosome"/>
</dbReference>
<dbReference type="SUPFAM" id="SSF51905">
    <property type="entry name" value="FAD/NAD(P)-binding domain"/>
    <property type="match status" value="1"/>
</dbReference>
<organism evidence="1 2">
    <name type="scientific">Arthrobacter sunyaminii</name>
    <dbReference type="NCBI Taxonomy" id="2816859"/>
    <lineage>
        <taxon>Bacteria</taxon>
        <taxon>Bacillati</taxon>
        <taxon>Actinomycetota</taxon>
        <taxon>Actinomycetes</taxon>
        <taxon>Micrococcales</taxon>
        <taxon>Micrococcaceae</taxon>
        <taxon>Arthrobacter</taxon>
    </lineage>
</organism>
<dbReference type="RefSeq" id="WP_207348165.1">
    <property type="nucleotide sequence ID" value="NZ_CP076456.1"/>
</dbReference>
<evidence type="ECO:0000313" key="1">
    <source>
        <dbReference type="EMBL" id="QWQ36254.1"/>
    </source>
</evidence>
<dbReference type="PANTHER" id="PTHR10668">
    <property type="entry name" value="PHYTOENE DEHYDROGENASE"/>
    <property type="match status" value="1"/>
</dbReference>
<dbReference type="KEGG" id="asun:KG104_17800"/>
<gene>
    <name evidence="1" type="ORF">KG104_17800</name>
</gene>